<evidence type="ECO:0000313" key="3">
    <source>
        <dbReference type="Proteomes" id="UP000176593"/>
    </source>
</evidence>
<comment type="caution">
    <text evidence="2">The sequence shown here is derived from an EMBL/GenBank/DDBJ whole genome shotgun (WGS) entry which is preliminary data.</text>
</comment>
<name>A0A1F7VC63_9BACT</name>
<reference evidence="2 3" key="1">
    <citation type="journal article" date="2016" name="Nat. Commun.">
        <title>Thousands of microbial genomes shed light on interconnected biogeochemical processes in an aquifer system.</title>
        <authorList>
            <person name="Anantharaman K."/>
            <person name="Brown C.T."/>
            <person name="Hug L.A."/>
            <person name="Sharon I."/>
            <person name="Castelle C.J."/>
            <person name="Probst A.J."/>
            <person name="Thomas B.C."/>
            <person name="Singh A."/>
            <person name="Wilkins M.J."/>
            <person name="Karaoz U."/>
            <person name="Brodie E.L."/>
            <person name="Williams K.H."/>
            <person name="Hubbard S.S."/>
            <person name="Banfield J.F."/>
        </authorList>
    </citation>
    <scope>NUCLEOTIDE SEQUENCE [LARGE SCALE GENOMIC DNA]</scope>
</reference>
<dbReference type="Pfam" id="PF01636">
    <property type="entry name" value="APH"/>
    <property type="match status" value="1"/>
</dbReference>
<dbReference type="Gene3D" id="3.90.1200.10">
    <property type="match status" value="1"/>
</dbReference>
<protein>
    <recommendedName>
        <fullName evidence="1">Aminoglycoside phosphotransferase domain-containing protein</fullName>
    </recommendedName>
</protein>
<evidence type="ECO:0000313" key="2">
    <source>
        <dbReference type="EMBL" id="OGL88106.1"/>
    </source>
</evidence>
<organism evidence="2 3">
    <name type="scientific">Candidatus Uhrbacteria bacterium RIFCSPLOWO2_02_FULL_48_18</name>
    <dbReference type="NCBI Taxonomy" id="1802408"/>
    <lineage>
        <taxon>Bacteria</taxon>
        <taxon>Candidatus Uhriibacteriota</taxon>
    </lineage>
</organism>
<dbReference type="AlphaFoldDB" id="A0A1F7VC63"/>
<dbReference type="InterPro" id="IPR050249">
    <property type="entry name" value="Pseudomonas-type_ThrB"/>
</dbReference>
<accession>A0A1F7VC63</accession>
<dbReference type="InterPro" id="IPR002575">
    <property type="entry name" value="Aminoglycoside_PTrfase"/>
</dbReference>
<dbReference type="EMBL" id="MGEQ01000001">
    <property type="protein sequence ID" value="OGL88106.1"/>
    <property type="molecule type" value="Genomic_DNA"/>
</dbReference>
<dbReference type="PANTHER" id="PTHR21064:SF5">
    <property type="entry name" value="SLR1880 PROTEIN"/>
    <property type="match status" value="1"/>
</dbReference>
<evidence type="ECO:0000259" key="1">
    <source>
        <dbReference type="Pfam" id="PF01636"/>
    </source>
</evidence>
<sequence>MIPKKVLVAFGFTRVTSTKQLASGLIHQTYRIKNDRKQYIIQRLHPVLASKEIANDFLVVTKYLKEEKFLAPECLLSKKGEVLVDDGEWKWRVQTFVPGKTVSLLKDAKMATEAGKIYARFHETVALMPYKFQSKKILHDTEALFEKFRHTVDAYRDSELMLDVIHDVVFLLEQTPRFFLPNTLPLRVIHGDPKISNILFDKVGKAKALVDLDTVNRRPVLVELGDAFRSWCGGREDDPKSVFSIPMFRAAWKGYASNATFLTKTERKYVGKAIGTITLELACRFMTDYFVDDYFGWDASRYASRRAHNLARARGQIVEFKDYLKKREIIEKIIQKSA</sequence>
<proteinExistence type="predicted"/>
<dbReference type="SUPFAM" id="SSF56112">
    <property type="entry name" value="Protein kinase-like (PK-like)"/>
    <property type="match status" value="1"/>
</dbReference>
<feature type="domain" description="Aminoglycoside phosphotransferase" evidence="1">
    <location>
        <begin position="18"/>
        <end position="236"/>
    </location>
</feature>
<gene>
    <name evidence="2" type="ORF">A3I41_00025</name>
</gene>
<dbReference type="PANTHER" id="PTHR21064">
    <property type="entry name" value="AMINOGLYCOSIDE PHOSPHOTRANSFERASE DOMAIN-CONTAINING PROTEIN-RELATED"/>
    <property type="match status" value="1"/>
</dbReference>
<dbReference type="Gene3D" id="3.30.200.20">
    <property type="entry name" value="Phosphorylase Kinase, domain 1"/>
    <property type="match status" value="1"/>
</dbReference>
<dbReference type="Proteomes" id="UP000176593">
    <property type="component" value="Unassembled WGS sequence"/>
</dbReference>
<dbReference type="InterPro" id="IPR011009">
    <property type="entry name" value="Kinase-like_dom_sf"/>
</dbReference>